<keyword evidence="2" id="KW-1185">Reference proteome</keyword>
<reference evidence="1" key="1">
    <citation type="journal article" date="2020" name="New Phytol.">
        <title>Comparative genomics reveals dynamic genome evolution in host specialist ectomycorrhizal fungi.</title>
        <authorList>
            <person name="Lofgren L.A."/>
            <person name="Nguyen N.H."/>
            <person name="Vilgalys R."/>
            <person name="Ruytinx J."/>
            <person name="Liao H.L."/>
            <person name="Branco S."/>
            <person name="Kuo A."/>
            <person name="LaButti K."/>
            <person name="Lipzen A."/>
            <person name="Andreopoulos W."/>
            <person name="Pangilinan J."/>
            <person name="Riley R."/>
            <person name="Hundley H."/>
            <person name="Na H."/>
            <person name="Barry K."/>
            <person name="Grigoriev I.V."/>
            <person name="Stajich J.E."/>
            <person name="Kennedy P.G."/>
        </authorList>
    </citation>
    <scope>NUCLEOTIDE SEQUENCE</scope>
    <source>
        <strain evidence="1">DOB743</strain>
    </source>
</reference>
<dbReference type="Proteomes" id="UP000714275">
    <property type="component" value="Unassembled WGS sequence"/>
</dbReference>
<evidence type="ECO:0000313" key="1">
    <source>
        <dbReference type="EMBL" id="KAG1779491.1"/>
    </source>
</evidence>
<dbReference type="AlphaFoldDB" id="A0A9P7D5P2"/>
<comment type="caution">
    <text evidence="1">The sequence shown here is derived from an EMBL/GenBank/DDBJ whole genome shotgun (WGS) entry which is preliminary data.</text>
</comment>
<evidence type="ECO:0000313" key="2">
    <source>
        <dbReference type="Proteomes" id="UP000714275"/>
    </source>
</evidence>
<protein>
    <submittedName>
        <fullName evidence="1">Uncharacterized protein</fullName>
    </submittedName>
</protein>
<dbReference type="EMBL" id="JABBWD010000012">
    <property type="protein sequence ID" value="KAG1779491.1"/>
    <property type="molecule type" value="Genomic_DNA"/>
</dbReference>
<feature type="non-terminal residue" evidence="1">
    <location>
        <position position="1"/>
    </location>
</feature>
<sequence length="158" mass="18189">KKYLSKPVNHKWPLSLDDLIFVIDTFASSNTYDDILFVTMLITSFNTLQRLGELVWPDALKHQSYQKIPLHHILKITNNSASYTFPYQKNSSLGSGCVILLLAEDGACINPLVTLNQYVSVCNQQFPHHPQIWLTAWGITPTRAWFMRYLCRFFLPAI</sequence>
<dbReference type="OrthoDB" id="5598396at2759"/>
<organism evidence="1 2">
    <name type="scientific">Suillus placidus</name>
    <dbReference type="NCBI Taxonomy" id="48579"/>
    <lineage>
        <taxon>Eukaryota</taxon>
        <taxon>Fungi</taxon>
        <taxon>Dikarya</taxon>
        <taxon>Basidiomycota</taxon>
        <taxon>Agaricomycotina</taxon>
        <taxon>Agaricomycetes</taxon>
        <taxon>Agaricomycetidae</taxon>
        <taxon>Boletales</taxon>
        <taxon>Suillineae</taxon>
        <taxon>Suillaceae</taxon>
        <taxon>Suillus</taxon>
    </lineage>
</organism>
<proteinExistence type="predicted"/>
<name>A0A9P7D5P2_9AGAM</name>
<accession>A0A9P7D5P2</accession>
<gene>
    <name evidence="1" type="ORF">EV702DRAFT_966185</name>
</gene>